<organism evidence="1 2">
    <name type="scientific">Lupinus albus</name>
    <name type="common">White lupine</name>
    <name type="synonym">Lupinus termis</name>
    <dbReference type="NCBI Taxonomy" id="3870"/>
    <lineage>
        <taxon>Eukaryota</taxon>
        <taxon>Viridiplantae</taxon>
        <taxon>Streptophyta</taxon>
        <taxon>Embryophyta</taxon>
        <taxon>Tracheophyta</taxon>
        <taxon>Spermatophyta</taxon>
        <taxon>Magnoliopsida</taxon>
        <taxon>eudicotyledons</taxon>
        <taxon>Gunneridae</taxon>
        <taxon>Pentapetalae</taxon>
        <taxon>rosids</taxon>
        <taxon>fabids</taxon>
        <taxon>Fabales</taxon>
        <taxon>Fabaceae</taxon>
        <taxon>Papilionoideae</taxon>
        <taxon>50 kb inversion clade</taxon>
        <taxon>genistoids sensu lato</taxon>
        <taxon>core genistoids</taxon>
        <taxon>Genisteae</taxon>
        <taxon>Lupinus</taxon>
    </lineage>
</organism>
<protein>
    <submittedName>
        <fullName evidence="1">Uncharacterized protein</fullName>
    </submittedName>
</protein>
<accession>A0A6A4NBN3</accession>
<name>A0A6A4NBN3_LUPAL</name>
<evidence type="ECO:0000313" key="2">
    <source>
        <dbReference type="Proteomes" id="UP000447434"/>
    </source>
</evidence>
<reference evidence="2" key="1">
    <citation type="journal article" date="2020" name="Nat. Commun.">
        <title>Genome sequence of the cluster root forming white lupin.</title>
        <authorList>
            <person name="Hufnagel B."/>
            <person name="Marques A."/>
            <person name="Soriano A."/>
            <person name="Marques L."/>
            <person name="Divol F."/>
            <person name="Doumas P."/>
            <person name="Sallet E."/>
            <person name="Mancinotti D."/>
            <person name="Carrere S."/>
            <person name="Marande W."/>
            <person name="Arribat S."/>
            <person name="Keller J."/>
            <person name="Huneau C."/>
            <person name="Blein T."/>
            <person name="Aime D."/>
            <person name="Laguerre M."/>
            <person name="Taylor J."/>
            <person name="Schubert V."/>
            <person name="Nelson M."/>
            <person name="Geu-Flores F."/>
            <person name="Crespi M."/>
            <person name="Gallardo-Guerrero K."/>
            <person name="Delaux P.-M."/>
            <person name="Salse J."/>
            <person name="Berges H."/>
            <person name="Guyot R."/>
            <person name="Gouzy J."/>
            <person name="Peret B."/>
        </authorList>
    </citation>
    <scope>NUCLEOTIDE SEQUENCE [LARGE SCALE GENOMIC DNA]</scope>
    <source>
        <strain evidence="2">cv. Amiga</strain>
    </source>
</reference>
<keyword evidence="2" id="KW-1185">Reference proteome</keyword>
<proteinExistence type="predicted"/>
<dbReference type="EMBL" id="WOCE01000025">
    <property type="protein sequence ID" value="KAE9584699.1"/>
    <property type="molecule type" value="Genomic_DNA"/>
</dbReference>
<gene>
    <name evidence="1" type="ORF">Lalb_Chr25g0280891</name>
</gene>
<evidence type="ECO:0000313" key="1">
    <source>
        <dbReference type="EMBL" id="KAE9584699.1"/>
    </source>
</evidence>
<dbReference type="AlphaFoldDB" id="A0A6A4NBN3"/>
<comment type="caution">
    <text evidence="1">The sequence shown here is derived from an EMBL/GenBank/DDBJ whole genome shotgun (WGS) entry which is preliminary data.</text>
</comment>
<dbReference type="Proteomes" id="UP000447434">
    <property type="component" value="Chromosome 25"/>
</dbReference>
<sequence length="50" mass="5532">MDKGIDLSLYGKSKVVQTQTLVQLGHRSSISLPVPISVPDQSQCCYRNKI</sequence>